<dbReference type="AlphaFoldDB" id="A0A0F7FGD3"/>
<dbReference type="Pfam" id="PF02502">
    <property type="entry name" value="LacAB_rpiB"/>
    <property type="match status" value="1"/>
</dbReference>
<dbReference type="Proteomes" id="UP000067434">
    <property type="component" value="Chromosome"/>
</dbReference>
<dbReference type="Gene3D" id="3.40.1400.10">
    <property type="entry name" value="Sugar-phosphate isomerase, RpiB/LacA/LacB"/>
    <property type="match status" value="1"/>
</dbReference>
<dbReference type="PANTHER" id="PTHR30345:SF2">
    <property type="entry name" value="SUGAR-PHOSPHATE ISOMERASE, RPIB_LACA_LACB FAMILY"/>
    <property type="match status" value="1"/>
</dbReference>
<protein>
    <submittedName>
        <fullName evidence="1">Galactose isomerase</fullName>
    </submittedName>
</protein>
<keyword evidence="2" id="KW-1185">Reference proteome</keyword>
<evidence type="ECO:0000313" key="1">
    <source>
        <dbReference type="EMBL" id="AKG38237.1"/>
    </source>
</evidence>
<dbReference type="PATRIC" id="fig|1550241.5.peg.326"/>
<dbReference type="NCBIfam" id="TIGR00689">
    <property type="entry name" value="rpiB_lacA_lacB"/>
    <property type="match status" value="1"/>
</dbReference>
<dbReference type="SUPFAM" id="SSF89623">
    <property type="entry name" value="Ribose/Galactose isomerase RpiB/AlsB"/>
    <property type="match status" value="1"/>
</dbReference>
<dbReference type="RefSeq" id="WP_052883598.1">
    <property type="nucleotide sequence ID" value="NZ_CP009961.1"/>
</dbReference>
<dbReference type="EMBL" id="CP009961">
    <property type="protein sequence ID" value="AKG38237.1"/>
    <property type="molecule type" value="Genomic_DNA"/>
</dbReference>
<dbReference type="OrthoDB" id="30592at2157"/>
<gene>
    <name evidence="1" type="ORF">MA03_01595</name>
</gene>
<sequence length="149" mass="16369">MRVAVGSDDLYPVALFIVKELERRGFEVIKVGSLETGKPYPWPRVGQTVGELVASGKVDTGIVICYTGTGVSIAANKVRGVRAALCFDAKTARGARLWNDANVLALSGRLTSEEVAKEILDEWFLTREIDPSERENIESLKRLDAERCT</sequence>
<dbReference type="GeneID" id="25400884"/>
<dbReference type="KEGG" id="thf:MA03_01595"/>
<dbReference type="GO" id="GO:0004751">
    <property type="term" value="F:ribose-5-phosphate isomerase activity"/>
    <property type="evidence" value="ECO:0007669"/>
    <property type="project" value="TreeGrafter"/>
</dbReference>
<accession>A0A0F7FGD3</accession>
<dbReference type="GO" id="GO:0009052">
    <property type="term" value="P:pentose-phosphate shunt, non-oxidative branch"/>
    <property type="evidence" value="ECO:0007669"/>
    <property type="project" value="TreeGrafter"/>
</dbReference>
<organism evidence="1 2">
    <name type="scientific">Infirmifilum uzonense</name>
    <dbReference type="NCBI Taxonomy" id="1550241"/>
    <lineage>
        <taxon>Archaea</taxon>
        <taxon>Thermoproteota</taxon>
        <taxon>Thermoprotei</taxon>
        <taxon>Thermofilales</taxon>
        <taxon>Thermofilaceae</taxon>
        <taxon>Infirmifilum</taxon>
    </lineage>
</organism>
<dbReference type="PIRSF" id="PIRSF005384">
    <property type="entry name" value="RpiB_LacA_B"/>
    <property type="match status" value="1"/>
</dbReference>
<dbReference type="PANTHER" id="PTHR30345">
    <property type="entry name" value="RIBOSE-5-PHOSPHATE ISOMERASE B"/>
    <property type="match status" value="1"/>
</dbReference>
<keyword evidence="1" id="KW-0413">Isomerase</keyword>
<reference evidence="1 2" key="1">
    <citation type="journal article" date="2015" name="Stand. Genomic Sci.">
        <title>Complete genome sequence of and proposal of Thermofilum uzonense sp. nov. a novel hyperthermophilic crenarchaeon and emended description of the genus Thermofilum.</title>
        <authorList>
            <person name="Toshchakov S.V."/>
            <person name="Korzhenkov A.A."/>
            <person name="Samarov N.I."/>
            <person name="Mazunin I.O."/>
            <person name="Mozhey O.I."/>
            <person name="Shmyr I.S."/>
            <person name="Derbikova K.S."/>
            <person name="Taranov E.A."/>
            <person name="Dominova I.N."/>
            <person name="Bonch-Osmolovskaya E.A."/>
            <person name="Patrushev M.V."/>
            <person name="Podosokorskaya O.A."/>
            <person name="Kublanov I.V."/>
        </authorList>
    </citation>
    <scope>NUCLEOTIDE SEQUENCE [LARGE SCALE GENOMIC DNA]</scope>
    <source>
        <strain evidence="1 2">1807-2</strain>
    </source>
</reference>
<dbReference type="InterPro" id="IPR003500">
    <property type="entry name" value="RpiB_LacA_LacB"/>
</dbReference>
<proteinExistence type="predicted"/>
<name>A0A0F7FGD3_9CREN</name>
<evidence type="ECO:0000313" key="2">
    <source>
        <dbReference type="Proteomes" id="UP000067434"/>
    </source>
</evidence>
<dbReference type="InterPro" id="IPR036569">
    <property type="entry name" value="RpiB_LacA_LacB_sf"/>
</dbReference>
<dbReference type="STRING" id="1550241.MA03_01595"/>
<dbReference type="HOGENOM" id="CLU_091396_0_0_2"/>
<dbReference type="GO" id="GO:0019316">
    <property type="term" value="P:D-allose catabolic process"/>
    <property type="evidence" value="ECO:0007669"/>
    <property type="project" value="TreeGrafter"/>
</dbReference>